<dbReference type="eggNOG" id="KOG0895">
    <property type="taxonomic scope" value="Eukaryota"/>
</dbReference>
<reference evidence="5" key="1">
    <citation type="journal article" date="2008" name="Nature">
        <title>The amphioxus genome and the evolution of the chordate karyotype.</title>
        <authorList>
            <consortium name="US DOE Joint Genome Institute (JGI-PGF)"/>
            <person name="Putnam N.H."/>
            <person name="Butts T."/>
            <person name="Ferrier D.E.K."/>
            <person name="Furlong R.F."/>
            <person name="Hellsten U."/>
            <person name="Kawashima T."/>
            <person name="Robinson-Rechavi M."/>
            <person name="Shoguchi E."/>
            <person name="Terry A."/>
            <person name="Yu J.-K."/>
            <person name="Benito-Gutierrez E.L."/>
            <person name="Dubchak I."/>
            <person name="Garcia-Fernandez J."/>
            <person name="Gibson-Brown J.J."/>
            <person name="Grigoriev I.V."/>
            <person name="Horton A.C."/>
            <person name="de Jong P.J."/>
            <person name="Jurka J."/>
            <person name="Kapitonov V.V."/>
            <person name="Kohara Y."/>
            <person name="Kuroki Y."/>
            <person name="Lindquist E."/>
            <person name="Lucas S."/>
            <person name="Osoegawa K."/>
            <person name="Pennacchio L.A."/>
            <person name="Salamov A.A."/>
            <person name="Satou Y."/>
            <person name="Sauka-Spengler T."/>
            <person name="Schmutz J."/>
            <person name="Shin-I T."/>
            <person name="Toyoda A."/>
            <person name="Bronner-Fraser M."/>
            <person name="Fujiyama A."/>
            <person name="Holland L.Z."/>
            <person name="Holland P.W.H."/>
            <person name="Satoh N."/>
            <person name="Rokhsar D.S."/>
        </authorList>
    </citation>
    <scope>NUCLEOTIDE SEQUENCE [LARGE SCALE GENOMIC DNA]</scope>
    <source>
        <strain evidence="5">S238N-H82</strain>
        <tissue evidence="5">Testes</tissue>
    </source>
</reference>
<protein>
    <recommendedName>
        <fullName evidence="4">UBC core domain-containing protein</fullName>
    </recommendedName>
</protein>
<name>C3XZL5_BRAFL</name>
<evidence type="ECO:0000256" key="1">
    <source>
        <dbReference type="ARBA" id="ARBA00022679"/>
    </source>
</evidence>
<keyword evidence="1" id="KW-0808">Transferase</keyword>
<keyword evidence="2" id="KW-0833">Ubl conjugation pathway</keyword>
<gene>
    <name evidence="5" type="ORF">BRAFLDRAFT_65691</name>
</gene>
<accession>C3XZL5</accession>
<dbReference type="Pfam" id="PF00179">
    <property type="entry name" value="UQ_con"/>
    <property type="match status" value="1"/>
</dbReference>
<dbReference type="CDD" id="cd23810">
    <property type="entry name" value="UBCc_BIRC6"/>
    <property type="match status" value="1"/>
</dbReference>
<dbReference type="PROSITE" id="PS50127">
    <property type="entry name" value="UBC_2"/>
    <property type="match status" value="1"/>
</dbReference>
<evidence type="ECO:0000313" key="5">
    <source>
        <dbReference type="EMBL" id="EEN66536.1"/>
    </source>
</evidence>
<dbReference type="PANTHER" id="PTHR46116:SF39">
    <property type="entry name" value="BACULOVIRAL IAP REPEAT-CONTAINING PROTEIN 6"/>
    <property type="match status" value="1"/>
</dbReference>
<dbReference type="Gene3D" id="3.10.110.10">
    <property type="entry name" value="Ubiquitin Conjugating Enzyme"/>
    <property type="match status" value="2"/>
</dbReference>
<dbReference type="GO" id="GO:0016740">
    <property type="term" value="F:transferase activity"/>
    <property type="evidence" value="ECO:0007669"/>
    <property type="project" value="UniProtKB-KW"/>
</dbReference>
<sequence length="526" mass="57901">MARHVPLYRAVLELLRALAISRHLVHLLLPLPQPQQLGGEPDGEEPPVSVSRLLEKMKQCVDTYAKTLRNNKEKKGKNTKPEDDSESEGLALLIPDIQHTAILVHKTTSQLLAQLKGSAAGSSEEEKRRAMMATATPDAKYMSIMKDLQFDTYLITSEDDDGKIQFNMGFHFASNVKAAGDVSNPRRARRLAQEAVTLSTSLPLSASSSVFVRCDEDRLDIMKVLITGPSDTPYANGCFEFDVYFPQDYPNSPMLVNLETTGHHSVRFNPNLYNDGKVLVSIQSLILVSEPYFNEPGYERSRGTPSGMQSSREYDANIRQATVKWAMLEQLRNPSPCFKDVIQKHFWLKRVEVLGQCEEWISDIETYTSDKRVGRTMAHHAAALRRHTAQLREELMKMKPPTDLEDGAASKDTEPNDEENTEKTNNDDTAEGVDSSTTNSDEQSKDVTDGGQATVSMGGKISLDGEGQSGNSTDGQGCTSTEGQTSSSTDEQTSTSTEEQTNSSTDSQTGIVTEAPTAGASLKDQH</sequence>
<organism>
    <name type="scientific">Branchiostoma floridae</name>
    <name type="common">Florida lancelet</name>
    <name type="synonym">Amphioxus</name>
    <dbReference type="NCBI Taxonomy" id="7739"/>
    <lineage>
        <taxon>Eukaryota</taxon>
        <taxon>Metazoa</taxon>
        <taxon>Chordata</taxon>
        <taxon>Cephalochordata</taxon>
        <taxon>Leptocardii</taxon>
        <taxon>Amphioxiformes</taxon>
        <taxon>Branchiostomatidae</taxon>
        <taxon>Branchiostoma</taxon>
    </lineage>
</organism>
<feature type="compositionally biased region" description="Low complexity" evidence="3">
    <location>
        <begin position="479"/>
        <end position="509"/>
    </location>
</feature>
<dbReference type="SMART" id="SM00212">
    <property type="entry name" value="UBCc"/>
    <property type="match status" value="1"/>
</dbReference>
<feature type="region of interest" description="Disordered" evidence="3">
    <location>
        <begin position="67"/>
        <end position="87"/>
    </location>
</feature>
<evidence type="ECO:0000259" key="4">
    <source>
        <dbReference type="PROSITE" id="PS50127"/>
    </source>
</evidence>
<dbReference type="SUPFAM" id="SSF54495">
    <property type="entry name" value="UBC-like"/>
    <property type="match status" value="1"/>
</dbReference>
<dbReference type="InterPro" id="IPR016135">
    <property type="entry name" value="UBQ-conjugating_enzyme/RWD"/>
</dbReference>
<feature type="compositionally biased region" description="Polar residues" evidence="3">
    <location>
        <begin position="469"/>
        <end position="478"/>
    </location>
</feature>
<feature type="region of interest" description="Disordered" evidence="3">
    <location>
        <begin position="398"/>
        <end position="526"/>
    </location>
</feature>
<dbReference type="InterPro" id="IPR000608">
    <property type="entry name" value="UBC"/>
</dbReference>
<proteinExistence type="predicted"/>
<dbReference type="STRING" id="7739.C3XZL5"/>
<dbReference type="AlphaFoldDB" id="C3XZL5"/>
<dbReference type="FunFam" id="3.10.110.10:FF:000134">
    <property type="entry name" value="Baculoviral IAP repeat-containing 6"/>
    <property type="match status" value="1"/>
</dbReference>
<evidence type="ECO:0000256" key="3">
    <source>
        <dbReference type="SAM" id="MobiDB-lite"/>
    </source>
</evidence>
<dbReference type="EMBL" id="GG666475">
    <property type="protein sequence ID" value="EEN66536.1"/>
    <property type="molecule type" value="Genomic_DNA"/>
</dbReference>
<evidence type="ECO:0000256" key="2">
    <source>
        <dbReference type="ARBA" id="ARBA00022786"/>
    </source>
</evidence>
<feature type="domain" description="UBC core" evidence="4">
    <location>
        <begin position="186"/>
        <end position="351"/>
    </location>
</feature>
<dbReference type="InParanoid" id="C3XZL5"/>
<dbReference type="PANTHER" id="PTHR46116">
    <property type="entry name" value="(E3-INDEPENDENT) E2 UBIQUITIN-CONJUGATING ENZYME"/>
    <property type="match status" value="1"/>
</dbReference>
<feature type="compositionally biased region" description="Basic and acidic residues" evidence="3">
    <location>
        <begin position="398"/>
        <end position="414"/>
    </location>
</feature>
<dbReference type="FunFam" id="3.10.110.10:FF:000169">
    <property type="entry name" value="Orf protein"/>
    <property type="match status" value="1"/>
</dbReference>